<protein>
    <submittedName>
        <fullName evidence="2">Pneumococcal-type histidine triad protein</fullName>
    </submittedName>
</protein>
<feature type="compositionally biased region" description="Polar residues" evidence="1">
    <location>
        <begin position="609"/>
        <end position="619"/>
    </location>
</feature>
<dbReference type="InterPro" id="IPR037228">
    <property type="entry name" value="PhtA_dom_sf"/>
</dbReference>
<feature type="region of interest" description="Disordered" evidence="1">
    <location>
        <begin position="360"/>
        <end position="400"/>
    </location>
</feature>
<dbReference type="Pfam" id="PF04270">
    <property type="entry name" value="Strep_his_triad"/>
    <property type="match status" value="6"/>
</dbReference>
<name>A0AAW7W5Z4_STROR</name>
<feature type="compositionally biased region" description="Acidic residues" evidence="1">
    <location>
        <begin position="767"/>
        <end position="781"/>
    </location>
</feature>
<evidence type="ECO:0000313" key="2">
    <source>
        <dbReference type="EMBL" id="MDO6347113.1"/>
    </source>
</evidence>
<feature type="region of interest" description="Disordered" evidence="1">
    <location>
        <begin position="703"/>
        <end position="787"/>
    </location>
</feature>
<dbReference type="EMBL" id="JAUONQ010000001">
    <property type="protein sequence ID" value="MDO6347113.1"/>
    <property type="molecule type" value="Genomic_DNA"/>
</dbReference>
<accession>A0AAW7W5Z4</accession>
<feature type="region of interest" description="Disordered" evidence="1">
    <location>
        <begin position="605"/>
        <end position="624"/>
    </location>
</feature>
<feature type="compositionally biased region" description="Low complexity" evidence="1">
    <location>
        <begin position="263"/>
        <end position="287"/>
    </location>
</feature>
<organism evidence="2 3">
    <name type="scientific">Streptococcus oralis</name>
    <dbReference type="NCBI Taxonomy" id="1303"/>
    <lineage>
        <taxon>Bacteria</taxon>
        <taxon>Bacillati</taxon>
        <taxon>Bacillota</taxon>
        <taxon>Bacilli</taxon>
        <taxon>Lactobacillales</taxon>
        <taxon>Streptococcaceae</taxon>
        <taxon>Streptococcus</taxon>
    </lineage>
</organism>
<dbReference type="Proteomes" id="UP001170022">
    <property type="component" value="Unassembled WGS sequence"/>
</dbReference>
<sequence length="845" mass="94566">MKINKKYLAGSAAALILSVCSYELGLYQARTVKENNRVSYIDGKQAAQKTENLTPDEVSKKEGINAEQIVIKITDQGYVTSHGDHYHYYNGKVPYDAIISEELLMNDPNYQLKDEDIVSEIKGGYVIKVDGKYYVYLKDASHADNVRTKEEINRQKQEHSQHRERGTSANDGAVALARSQGRYTTDDGYIFNASDIIEDTGDAYIVPHGDHYHYIPKSELSASELAAAEAFLSGRSGQSKAPTYRRTNNNSASSDVDRWSPSYNNQGSGYTNTNTSNNSSDDSQASQSDEDIDSLLKQLYALPLSQRHVESDGLVFDPAQITSRTARGVAVPHGNHYHFIPYTQMSELEERIARIIPLQYSSSHRVPDSRPEQPSPQPTPEPSPSPQPAPTPQPTPSNPIDEKLVKQVIRKVADGYVFEENGISRYIPAKELSAETAAAIDSKLAKQESLSHKLGAKKTNLPSGDRGFYNKAYDLLARIHQDLLDNKGRKVDFDALDKLLERLNDASSDKVKLVDDILAYLAPIRHPERLGKPNAQIAYTDDEIQVAKLAGKYTTEDGYIFDPRDITSDEGDAYVTPHMTHSHWIKKDSLSEAERAAAQAYAKEKGLTPPSTDHQNPGNTEAKGAEAIYNRVKAAKKVPLDRMPYNLQHTVEVKNGSLIIPHYDHYHNIKFEWFDEGLYEAPKGYTLEDLFATVKYYVEHPNERPHSDSGWGNASDHVQRNQNGQADNNQAEKPSEEKPRTDKPEEEKPREEKPQSEKPESPKPTEEPEEESPEEPEEPQVETEKVEAKLKEAEELLAKIQDPIIKSNAKETLTGLKNNLLFGAQDNNTIMAEAEKLLALLRESK</sequence>
<feature type="compositionally biased region" description="Pro residues" evidence="1">
    <location>
        <begin position="373"/>
        <end position="397"/>
    </location>
</feature>
<dbReference type="InterPro" id="IPR023832">
    <property type="entry name" value="His_triad_protein"/>
</dbReference>
<evidence type="ECO:0000313" key="3">
    <source>
        <dbReference type="Proteomes" id="UP001170022"/>
    </source>
</evidence>
<feature type="compositionally biased region" description="Basic and acidic residues" evidence="1">
    <location>
        <begin position="150"/>
        <end position="166"/>
    </location>
</feature>
<dbReference type="AlphaFoldDB" id="A0AAW7W5Z4"/>
<dbReference type="InterPro" id="IPR006270">
    <property type="entry name" value="Strep_his_triad_rpt"/>
</dbReference>
<feature type="compositionally biased region" description="Polar residues" evidence="1">
    <location>
        <begin position="235"/>
        <end position="254"/>
    </location>
</feature>
<proteinExistence type="predicted"/>
<reference evidence="2" key="1">
    <citation type="submission" date="2023-07" db="EMBL/GenBank/DDBJ databases">
        <title>Whole Genome Sequencing of Colonoscopy isolates.</title>
        <authorList>
            <person name="Surve S.V."/>
            <person name="Valls R.A."/>
            <person name="Barrak K.E."/>
            <person name="Gardner T.B."/>
            <person name="O'Toole G.A."/>
        </authorList>
    </citation>
    <scope>NUCLEOTIDE SEQUENCE</scope>
    <source>
        <strain evidence="2">GP0012</strain>
    </source>
</reference>
<feature type="compositionally biased region" description="Polar residues" evidence="1">
    <location>
        <begin position="720"/>
        <end position="732"/>
    </location>
</feature>
<dbReference type="Gene3D" id="3.10.50.90">
    <property type="match status" value="4"/>
</dbReference>
<feature type="compositionally biased region" description="Basic and acidic residues" evidence="1">
    <location>
        <begin position="733"/>
        <end position="766"/>
    </location>
</feature>
<feature type="region of interest" description="Disordered" evidence="1">
    <location>
        <begin position="150"/>
        <end position="172"/>
    </location>
</feature>
<evidence type="ECO:0000256" key="1">
    <source>
        <dbReference type="SAM" id="MobiDB-lite"/>
    </source>
</evidence>
<comment type="caution">
    <text evidence="2">The sequence shown here is derived from an EMBL/GenBank/DDBJ whole genome shotgun (WGS) entry which is preliminary data.</text>
</comment>
<dbReference type="NCBIfam" id="TIGR01363">
    <property type="entry name" value="strep_his_triad"/>
    <property type="match status" value="2"/>
</dbReference>
<dbReference type="SUPFAM" id="SSF142887">
    <property type="entry name" value="PhtA domain-like"/>
    <property type="match status" value="3"/>
</dbReference>
<dbReference type="RefSeq" id="WP_303430920.1">
    <property type="nucleotide sequence ID" value="NZ_JAUONO010000001.1"/>
</dbReference>
<feature type="region of interest" description="Disordered" evidence="1">
    <location>
        <begin position="235"/>
        <end position="290"/>
    </location>
</feature>
<gene>
    <name evidence="2" type="ORF">Q4441_00735</name>
</gene>